<dbReference type="EC" id="6.1.1.19" evidence="9"/>
<dbReference type="InterPro" id="IPR014729">
    <property type="entry name" value="Rossmann-like_a/b/a_fold"/>
</dbReference>
<dbReference type="Pfam" id="PF00750">
    <property type="entry name" value="tRNA-synt_1d"/>
    <property type="match status" value="2"/>
</dbReference>
<evidence type="ECO:0000256" key="4">
    <source>
        <dbReference type="ARBA" id="ARBA00022741"/>
    </source>
</evidence>
<evidence type="ECO:0000313" key="13">
    <source>
        <dbReference type="EMBL" id="BAM06910.1"/>
    </source>
</evidence>
<dbReference type="InterPro" id="IPR035684">
    <property type="entry name" value="ArgRS_core"/>
</dbReference>
<proteinExistence type="inferred from homology"/>
<dbReference type="SMART" id="SM01016">
    <property type="entry name" value="Arg_tRNA_synt_N"/>
    <property type="match status" value="1"/>
</dbReference>
<dbReference type="InterPro" id="IPR001278">
    <property type="entry name" value="Arg-tRNA-ligase"/>
</dbReference>
<sequence length="598" mass="66564">MLDRWLEKKISESVDDLLKEKGVNQSSLDILPKGVRIEFPKKAGFGDLASPVAMHLATSLKMAPRAIAIELQKKLSALQEITQIEVAGPGYLNITFTLEFLHECLKNLLDTDRSPVTPVTSPKKILIEYVSANPTGPLHVGHGRGAAYGNSIARILKILGHEVTSEYYINNAGNQMDLLARSTYLAWRALQGDLSDEEKTRILPDGSSYQGSYVTEIAREIADNPNLLSEEEREHAQAGMDHSAGFLTRFSEIAEDRIMEGIRKDLMRFGIGFDRYFSEKTLHAADPVEGKTAIDRCLDEIRNFSNASSSTGLADIPDLFEEEGALWLRTTRLGDDKDRVLRKSDGNLTYYAADIAYHREKISRGHDLFIDVWGADHHGYILRMQAAMKTLNALNGTNAELKVALIQLVNLLREGKPVGMSKRSGDFVTLSDVLDEVGVDATRFLYLTRSHESSLDFDLEIAKSKSMDNPVYYVQYAHARVCNLLKQAEIRGIRVPARWTLEHLSPLVGADEKTLIMLLDRFDLVVSECGSMMEVHPLTDYLTELAGQFHRYYFHNRILSPESGGEALILARLALSSAVGRIIQLGLSLLGVSAPESM</sequence>
<dbReference type="SMART" id="SM00836">
    <property type="entry name" value="DALR_1"/>
    <property type="match status" value="1"/>
</dbReference>
<evidence type="ECO:0000256" key="1">
    <source>
        <dbReference type="ARBA" id="ARBA00005594"/>
    </source>
</evidence>
<evidence type="ECO:0000256" key="7">
    <source>
        <dbReference type="ARBA" id="ARBA00023146"/>
    </source>
</evidence>
<dbReference type="OrthoDB" id="9803211at2"/>
<dbReference type="SUPFAM" id="SSF47323">
    <property type="entry name" value="Anticodon-binding domain of a subclass of class I aminoacyl-tRNA synthetases"/>
    <property type="match status" value="1"/>
</dbReference>
<comment type="subcellular location">
    <subcellularLocation>
        <location evidence="9">Cytoplasm</location>
    </subcellularLocation>
</comment>
<comment type="catalytic activity">
    <reaction evidence="8 9">
        <text>tRNA(Arg) + L-arginine + ATP = L-arginyl-tRNA(Arg) + AMP + diphosphate</text>
        <dbReference type="Rhea" id="RHEA:20301"/>
        <dbReference type="Rhea" id="RHEA-COMP:9658"/>
        <dbReference type="Rhea" id="RHEA-COMP:9673"/>
        <dbReference type="ChEBI" id="CHEBI:30616"/>
        <dbReference type="ChEBI" id="CHEBI:32682"/>
        <dbReference type="ChEBI" id="CHEBI:33019"/>
        <dbReference type="ChEBI" id="CHEBI:78442"/>
        <dbReference type="ChEBI" id="CHEBI:78513"/>
        <dbReference type="ChEBI" id="CHEBI:456215"/>
        <dbReference type="EC" id="6.1.1.19"/>
    </reaction>
</comment>
<dbReference type="InterPro" id="IPR005148">
    <property type="entry name" value="Arg-tRNA-synth_N"/>
</dbReference>
<comment type="similarity">
    <text evidence="1 9 10">Belongs to the class-I aminoacyl-tRNA synthetase family.</text>
</comment>
<dbReference type="NCBIfam" id="TIGR00456">
    <property type="entry name" value="argS"/>
    <property type="match status" value="1"/>
</dbReference>
<evidence type="ECO:0000256" key="3">
    <source>
        <dbReference type="ARBA" id="ARBA00022598"/>
    </source>
</evidence>
<evidence type="ECO:0000313" key="14">
    <source>
        <dbReference type="Proteomes" id="UP000007382"/>
    </source>
</evidence>
<keyword evidence="5 9" id="KW-0067">ATP-binding</keyword>
<name>I0INR1_LEPFC</name>
<feature type="domain" description="DALR anticodon binding" evidence="11">
    <location>
        <begin position="474"/>
        <end position="598"/>
    </location>
</feature>
<keyword evidence="3 9" id="KW-0436">Ligase</keyword>
<dbReference type="Pfam" id="PF05746">
    <property type="entry name" value="DALR_1"/>
    <property type="match status" value="1"/>
</dbReference>
<protein>
    <recommendedName>
        <fullName evidence="9">Arginine--tRNA ligase</fullName>
        <ecNumber evidence="9">6.1.1.19</ecNumber>
    </recommendedName>
    <alternativeName>
        <fullName evidence="9">Arginyl-tRNA synthetase</fullName>
        <shortName evidence="9">ArgRS</shortName>
    </alternativeName>
</protein>
<dbReference type="PANTHER" id="PTHR11956:SF5">
    <property type="entry name" value="ARGININE--TRNA LIGASE, CYTOPLASMIC"/>
    <property type="match status" value="1"/>
</dbReference>
<accession>I0INR1</accession>
<dbReference type="PRINTS" id="PR01038">
    <property type="entry name" value="TRNASYNTHARG"/>
</dbReference>
<dbReference type="PATRIC" id="fig|1162668.3.peg.1424"/>
<dbReference type="InterPro" id="IPR009080">
    <property type="entry name" value="tRNAsynth_Ia_anticodon-bd"/>
</dbReference>
<dbReference type="HOGENOM" id="CLU_006406_0_1_0"/>
<evidence type="ECO:0000256" key="9">
    <source>
        <dbReference type="HAMAP-Rule" id="MF_00123"/>
    </source>
</evidence>
<dbReference type="STRING" id="1162668.LFE_1225"/>
<gene>
    <name evidence="9" type="primary">argS</name>
    <name evidence="13" type="ordered locus">LFE_1225</name>
</gene>
<organism evidence="13 14">
    <name type="scientific">Leptospirillum ferrooxidans (strain C2-3)</name>
    <dbReference type="NCBI Taxonomy" id="1162668"/>
    <lineage>
        <taxon>Bacteria</taxon>
        <taxon>Pseudomonadati</taxon>
        <taxon>Nitrospirota</taxon>
        <taxon>Nitrospiria</taxon>
        <taxon>Nitrospirales</taxon>
        <taxon>Nitrospiraceae</taxon>
        <taxon>Leptospirillum</taxon>
    </lineage>
</organism>
<keyword evidence="6 9" id="KW-0648">Protein biosynthesis</keyword>
<dbReference type="RefSeq" id="WP_014449399.1">
    <property type="nucleotide sequence ID" value="NC_017094.1"/>
</dbReference>
<dbReference type="InterPro" id="IPR001412">
    <property type="entry name" value="aa-tRNA-synth_I_CS"/>
</dbReference>
<dbReference type="EMBL" id="AP012342">
    <property type="protein sequence ID" value="BAM06910.1"/>
    <property type="molecule type" value="Genomic_DNA"/>
</dbReference>
<keyword evidence="4 9" id="KW-0547">Nucleotide-binding</keyword>
<evidence type="ECO:0000256" key="2">
    <source>
        <dbReference type="ARBA" id="ARBA00022490"/>
    </source>
</evidence>
<evidence type="ECO:0000259" key="11">
    <source>
        <dbReference type="SMART" id="SM00836"/>
    </source>
</evidence>
<reference evidence="13 14" key="1">
    <citation type="journal article" date="2012" name="J. Bacteriol.">
        <title>Complete Genome Sequence of Leptospirillum ferrooxidans Strain C2-3, Isolated from a Fresh Volcanic Ash Deposit on the Island of Miyake, Japan.</title>
        <authorList>
            <person name="Fujimura R."/>
            <person name="Sato Y."/>
            <person name="Nishizawa T."/>
            <person name="Oshima K."/>
            <person name="Kim S.-W."/>
            <person name="Hattori M."/>
            <person name="Kamijo T."/>
            <person name="Ohta H."/>
        </authorList>
    </citation>
    <scope>NUCLEOTIDE SEQUENCE [LARGE SCALE GENOMIC DNA]</scope>
    <source>
        <strain evidence="13 14">C2-3</strain>
    </source>
</reference>
<dbReference type="Pfam" id="PF03485">
    <property type="entry name" value="Arg_tRNA_synt_N"/>
    <property type="match status" value="1"/>
</dbReference>
<dbReference type="CDD" id="cd00671">
    <property type="entry name" value="ArgRS_core"/>
    <property type="match status" value="1"/>
</dbReference>
<comment type="subunit">
    <text evidence="9">Monomer.</text>
</comment>
<dbReference type="SUPFAM" id="SSF55190">
    <property type="entry name" value="Arginyl-tRNA synthetase (ArgRS), N-terminal 'additional' domain"/>
    <property type="match status" value="1"/>
</dbReference>
<dbReference type="HAMAP" id="MF_00123">
    <property type="entry name" value="Arg_tRNA_synth"/>
    <property type="match status" value="1"/>
</dbReference>
<dbReference type="SUPFAM" id="SSF52374">
    <property type="entry name" value="Nucleotidylyl transferase"/>
    <property type="match status" value="1"/>
</dbReference>
<dbReference type="AlphaFoldDB" id="I0INR1"/>
<dbReference type="Gene3D" id="3.40.50.620">
    <property type="entry name" value="HUPs"/>
    <property type="match status" value="1"/>
</dbReference>
<evidence type="ECO:0000256" key="10">
    <source>
        <dbReference type="RuleBase" id="RU363038"/>
    </source>
</evidence>
<feature type="domain" description="Arginyl tRNA synthetase N-terminal" evidence="12">
    <location>
        <begin position="8"/>
        <end position="96"/>
    </location>
</feature>
<reference evidence="14" key="2">
    <citation type="submission" date="2012-03" db="EMBL/GenBank/DDBJ databases">
        <title>The complete genome sequence of the pioneer microbe on fresh volcanic deposit, Leptospirillum ferrooxidans strain C2-3.</title>
        <authorList>
            <person name="Fujimura R."/>
            <person name="Sato Y."/>
            <person name="Nishizawa T."/>
            <person name="Nanba K."/>
            <person name="Oshima K."/>
            <person name="Hattori M."/>
            <person name="Kamijo T."/>
            <person name="Ohta H."/>
        </authorList>
    </citation>
    <scope>NUCLEOTIDE SEQUENCE [LARGE SCALE GENOMIC DNA]</scope>
    <source>
        <strain evidence="14">C2-3</strain>
    </source>
</reference>
<keyword evidence="2 9" id="KW-0963">Cytoplasm</keyword>
<dbReference type="PANTHER" id="PTHR11956">
    <property type="entry name" value="ARGINYL-TRNA SYNTHETASE"/>
    <property type="match status" value="1"/>
</dbReference>
<dbReference type="InterPro" id="IPR036695">
    <property type="entry name" value="Arg-tRNA-synth_N_sf"/>
</dbReference>
<dbReference type="Gene3D" id="1.10.730.10">
    <property type="entry name" value="Isoleucyl-tRNA Synthetase, Domain 1"/>
    <property type="match status" value="1"/>
</dbReference>
<dbReference type="KEGG" id="lfc:LFE_1225"/>
<evidence type="ECO:0000256" key="8">
    <source>
        <dbReference type="ARBA" id="ARBA00049339"/>
    </source>
</evidence>
<keyword evidence="14" id="KW-1185">Reference proteome</keyword>
<evidence type="ECO:0000259" key="12">
    <source>
        <dbReference type="SMART" id="SM01016"/>
    </source>
</evidence>
<dbReference type="PROSITE" id="PS00178">
    <property type="entry name" value="AA_TRNA_LIGASE_I"/>
    <property type="match status" value="1"/>
</dbReference>
<dbReference type="GO" id="GO:0005524">
    <property type="term" value="F:ATP binding"/>
    <property type="evidence" value="ECO:0007669"/>
    <property type="project" value="UniProtKB-UniRule"/>
</dbReference>
<dbReference type="GO" id="GO:0005737">
    <property type="term" value="C:cytoplasm"/>
    <property type="evidence" value="ECO:0007669"/>
    <property type="project" value="UniProtKB-SubCell"/>
</dbReference>
<dbReference type="GO" id="GO:0004814">
    <property type="term" value="F:arginine-tRNA ligase activity"/>
    <property type="evidence" value="ECO:0007669"/>
    <property type="project" value="UniProtKB-UniRule"/>
</dbReference>
<evidence type="ECO:0000256" key="6">
    <source>
        <dbReference type="ARBA" id="ARBA00022917"/>
    </source>
</evidence>
<feature type="short sequence motif" description="'HIGH' region" evidence="9">
    <location>
        <begin position="132"/>
        <end position="142"/>
    </location>
</feature>
<dbReference type="Gene3D" id="3.30.1360.70">
    <property type="entry name" value="Arginyl tRNA synthetase N-terminal domain"/>
    <property type="match status" value="1"/>
</dbReference>
<dbReference type="GO" id="GO:0006420">
    <property type="term" value="P:arginyl-tRNA aminoacylation"/>
    <property type="evidence" value="ECO:0007669"/>
    <property type="project" value="UniProtKB-UniRule"/>
</dbReference>
<keyword evidence="7 9" id="KW-0030">Aminoacyl-tRNA synthetase</keyword>
<dbReference type="eggNOG" id="COG0018">
    <property type="taxonomic scope" value="Bacteria"/>
</dbReference>
<dbReference type="InterPro" id="IPR008909">
    <property type="entry name" value="DALR_anticod-bd"/>
</dbReference>
<evidence type="ECO:0000256" key="5">
    <source>
        <dbReference type="ARBA" id="ARBA00022840"/>
    </source>
</evidence>
<dbReference type="Proteomes" id="UP000007382">
    <property type="component" value="Chromosome"/>
</dbReference>